<dbReference type="Proteomes" id="UP000297713">
    <property type="component" value="Unassembled WGS sequence"/>
</dbReference>
<dbReference type="GO" id="GO:0016226">
    <property type="term" value="P:iron-sulfur cluster assembly"/>
    <property type="evidence" value="ECO:0007669"/>
    <property type="project" value="InterPro"/>
</dbReference>
<dbReference type="Gene3D" id="3.90.1010.10">
    <property type="match status" value="1"/>
</dbReference>
<dbReference type="Pfam" id="PF01592">
    <property type="entry name" value="NifU_N"/>
    <property type="match status" value="1"/>
</dbReference>
<gene>
    <name evidence="2" type="ORF">A7Q10_05655</name>
</gene>
<dbReference type="OrthoDB" id="9804157at2"/>
<dbReference type="NCBIfam" id="TIGR01994">
    <property type="entry name" value="SUF_scaf_2"/>
    <property type="match status" value="1"/>
</dbReference>
<comment type="caution">
    <text evidence="2">The sequence shown here is derived from an EMBL/GenBank/DDBJ whole genome shotgun (WGS) entry which is preliminary data.</text>
</comment>
<organism evidence="2 3">
    <name type="scientific">Methylacidiphilum caldifontis</name>
    <dbReference type="NCBI Taxonomy" id="2795386"/>
    <lineage>
        <taxon>Bacteria</taxon>
        <taxon>Pseudomonadati</taxon>
        <taxon>Verrucomicrobiota</taxon>
        <taxon>Methylacidiphilae</taxon>
        <taxon>Methylacidiphilales</taxon>
        <taxon>Methylacidiphilaceae</taxon>
        <taxon>Methylacidiphilum (ex Ratnadevi et al. 2023)</taxon>
    </lineage>
</organism>
<evidence type="ECO:0000259" key="1">
    <source>
        <dbReference type="Pfam" id="PF01592"/>
    </source>
</evidence>
<dbReference type="PANTHER" id="PTHR10093">
    <property type="entry name" value="IRON-SULFUR CLUSTER ASSEMBLY ENZYME NIFU HOMOLOG"/>
    <property type="match status" value="1"/>
</dbReference>
<dbReference type="GO" id="GO:0051536">
    <property type="term" value="F:iron-sulfur cluster binding"/>
    <property type="evidence" value="ECO:0007669"/>
    <property type="project" value="InterPro"/>
</dbReference>
<name>A0A4Y8PFE5_9BACT</name>
<reference evidence="2 3" key="1">
    <citation type="submission" date="2016-05" db="EMBL/GenBank/DDBJ databases">
        <title>Diversity and Homogeneity among Thermoacidophilic Verrucomicrobia Methanotrophs Linked with Geographical Origin.</title>
        <authorList>
            <person name="Erikstad H.-A."/>
            <person name="Smestad N.B."/>
            <person name="Ceballos R.M."/>
            <person name="Birkeland N.-K."/>
        </authorList>
    </citation>
    <scope>NUCLEOTIDE SEQUENCE [LARGE SCALE GENOMIC DNA]</scope>
    <source>
        <strain evidence="2 3">Phi</strain>
    </source>
</reference>
<sequence>MDIQELYQEIILDHSRYPRNFGKPKEGNFVEAEGTNPSCGDSIRVFAQLDPQHQIIETICFEGKGCAICMASASLMTEVAKKKKIEQIKALKENLQGFLTGNEKLKEELPEELACLKGVRHFPIRVKCALLPWHALDKLLTHF</sequence>
<dbReference type="InterPro" id="IPR002871">
    <property type="entry name" value="NIF_FeS_clus_asmbl_NifU_N"/>
</dbReference>
<dbReference type="SUPFAM" id="SSF82649">
    <property type="entry name" value="SufE/NifU"/>
    <property type="match status" value="1"/>
</dbReference>
<dbReference type="EMBL" id="LXQC01000113">
    <property type="protein sequence ID" value="TFE70567.1"/>
    <property type="molecule type" value="Genomic_DNA"/>
</dbReference>
<protein>
    <submittedName>
        <fullName evidence="2">SUF system NifU family Fe-S cluster assembly protein</fullName>
    </submittedName>
</protein>
<proteinExistence type="predicted"/>
<evidence type="ECO:0000313" key="3">
    <source>
        <dbReference type="Proteomes" id="UP000297713"/>
    </source>
</evidence>
<dbReference type="CDD" id="cd06664">
    <property type="entry name" value="IscU_like"/>
    <property type="match status" value="1"/>
</dbReference>
<dbReference type="AlphaFoldDB" id="A0A4Y8PFE5"/>
<dbReference type="GO" id="GO:0005506">
    <property type="term" value="F:iron ion binding"/>
    <property type="evidence" value="ECO:0007669"/>
    <property type="project" value="InterPro"/>
</dbReference>
<evidence type="ECO:0000313" key="2">
    <source>
        <dbReference type="EMBL" id="TFE70567.1"/>
    </source>
</evidence>
<dbReference type="RefSeq" id="WP_134439517.1">
    <property type="nucleotide sequence ID" value="NZ_CP065957.1"/>
</dbReference>
<feature type="domain" description="NIF system FeS cluster assembly NifU N-terminal" evidence="1">
    <location>
        <begin position="7"/>
        <end position="128"/>
    </location>
</feature>
<accession>A0A4Y8PFE5</accession>
<keyword evidence="3" id="KW-1185">Reference proteome</keyword>